<protein>
    <submittedName>
        <fullName evidence="1">Uncharacterized protein</fullName>
    </submittedName>
</protein>
<organism evidence="1">
    <name type="scientific">Arundo donax</name>
    <name type="common">Giant reed</name>
    <name type="synonym">Donax arundinaceus</name>
    <dbReference type="NCBI Taxonomy" id="35708"/>
    <lineage>
        <taxon>Eukaryota</taxon>
        <taxon>Viridiplantae</taxon>
        <taxon>Streptophyta</taxon>
        <taxon>Embryophyta</taxon>
        <taxon>Tracheophyta</taxon>
        <taxon>Spermatophyta</taxon>
        <taxon>Magnoliopsida</taxon>
        <taxon>Liliopsida</taxon>
        <taxon>Poales</taxon>
        <taxon>Poaceae</taxon>
        <taxon>PACMAD clade</taxon>
        <taxon>Arundinoideae</taxon>
        <taxon>Arundineae</taxon>
        <taxon>Arundo</taxon>
    </lineage>
</organism>
<sequence>MTGCSCSLEFAIAVQLLHLNEFGCLLGKTLLKK</sequence>
<evidence type="ECO:0000313" key="1">
    <source>
        <dbReference type="EMBL" id="JAD68133.1"/>
    </source>
</evidence>
<reference evidence="1" key="2">
    <citation type="journal article" date="2015" name="Data Brief">
        <title>Shoot transcriptome of the giant reed, Arundo donax.</title>
        <authorList>
            <person name="Barrero R.A."/>
            <person name="Guerrero F.D."/>
            <person name="Moolhuijzen P."/>
            <person name="Goolsby J.A."/>
            <person name="Tidwell J."/>
            <person name="Bellgard S.E."/>
            <person name="Bellgard M.I."/>
        </authorList>
    </citation>
    <scope>NUCLEOTIDE SEQUENCE</scope>
    <source>
        <tissue evidence="1">Shoot tissue taken approximately 20 cm above the soil surface</tissue>
    </source>
</reference>
<name>A0A0A9C127_ARUDO</name>
<dbReference type="AlphaFoldDB" id="A0A0A9C127"/>
<dbReference type="EMBL" id="GBRH01229762">
    <property type="protein sequence ID" value="JAD68133.1"/>
    <property type="molecule type" value="Transcribed_RNA"/>
</dbReference>
<accession>A0A0A9C127</accession>
<proteinExistence type="predicted"/>
<reference evidence="1" key="1">
    <citation type="submission" date="2014-09" db="EMBL/GenBank/DDBJ databases">
        <authorList>
            <person name="Magalhaes I.L.F."/>
            <person name="Oliveira U."/>
            <person name="Santos F.R."/>
            <person name="Vidigal T.H.D.A."/>
            <person name="Brescovit A.D."/>
            <person name="Santos A.J."/>
        </authorList>
    </citation>
    <scope>NUCLEOTIDE SEQUENCE</scope>
    <source>
        <tissue evidence="1">Shoot tissue taken approximately 20 cm above the soil surface</tissue>
    </source>
</reference>